<dbReference type="PANTHER" id="PTHR12840:SF1">
    <property type="entry name" value="NADH DEHYDROGENASE [UBIQUINONE] 1 BETA SUBCOMPLEX SUBUNIT 8, MITOCHONDRIAL"/>
    <property type="match status" value="1"/>
</dbReference>
<dbReference type="GO" id="GO:0005739">
    <property type="term" value="C:mitochondrion"/>
    <property type="evidence" value="ECO:0007669"/>
    <property type="project" value="InterPro"/>
</dbReference>
<dbReference type="WBParaSite" id="snap_masked-unitig_30253-processed-gene-0.1-mRNA-1">
    <property type="protein sequence ID" value="snap_masked-unitig_30253-processed-gene-0.1-mRNA-1"/>
    <property type="gene ID" value="snap_masked-unitig_30253-processed-gene-0.1"/>
</dbReference>
<dbReference type="InterPro" id="IPR008699">
    <property type="entry name" value="NDUFB8"/>
</dbReference>
<accession>A0A1I8JN93</accession>
<organism evidence="3 4">
    <name type="scientific">Macrostomum lignano</name>
    <dbReference type="NCBI Taxonomy" id="282301"/>
    <lineage>
        <taxon>Eukaryota</taxon>
        <taxon>Metazoa</taxon>
        <taxon>Spiralia</taxon>
        <taxon>Lophotrochozoa</taxon>
        <taxon>Platyhelminthes</taxon>
        <taxon>Rhabditophora</taxon>
        <taxon>Macrostomorpha</taxon>
        <taxon>Macrostomida</taxon>
        <taxon>Macrostomidae</taxon>
        <taxon>Macrostomum</taxon>
    </lineage>
</organism>
<evidence type="ECO:0000256" key="2">
    <source>
        <dbReference type="SAM" id="Phobius"/>
    </source>
</evidence>
<evidence type="ECO:0000313" key="3">
    <source>
        <dbReference type="Proteomes" id="UP000095280"/>
    </source>
</evidence>
<keyword evidence="2" id="KW-1133">Transmembrane helix</keyword>
<proteinExistence type="predicted"/>
<feature type="compositionally biased region" description="Basic and acidic residues" evidence="1">
    <location>
        <begin position="12"/>
        <end position="21"/>
    </location>
</feature>
<dbReference type="PANTHER" id="PTHR12840">
    <property type="entry name" value="NADH-UBIQUINONE OXIDOREDUCTASE ASHI SUBUNIT"/>
    <property type="match status" value="1"/>
</dbReference>
<sequence length="536" mass="58130">WDHDWQPGPYPRTKEERDRAAKRYGLLPEDYEPFPDDGNAPGDYPNLPAYSAHHRDLFANYEHRQLTRHYGEPMHINAELYRLGFVDPNNADYWHWRMPYWKQLLLLVTAVASVFGLLSIGNRYRYFPPVMAKQFPYDKKGQKHYLFEPADEYASTRAVAQASSDCGRPSTDSTSDPADQCPSKACSLAILILAGGSLLAPEGGGAVVAAAAAEAGPGKRAPVHAHRISLQTLSEWNRTHAASAFDGLGVAVHVEEAAAAGHSRGLDRLVALLSCRMSSVRAPASVVVRPFLDEVARRGQLVDCGGARRQPDAGAVELAGPNAEAACRARQRRIADIQTERIFECALPGPGCSDPPAPCGKLKGRLSRSVTCSCKLSIGSSRLVFKRPTTARLSWAAFVVPDKFGLAATNPGHAFDQSGGGAVTDADCVHPAGSAGAISLNQILHRLHVGHLAIEGERISVPPMLASKLACRARAVSRELPSSDRLEWGRPTTGIGIHDRHFGALECKAVNALVTWILLGELVRCDEKMLDKEINL</sequence>
<protein>
    <submittedName>
        <fullName evidence="4">Rhomboid domain-containing protein</fullName>
    </submittedName>
</protein>
<evidence type="ECO:0000313" key="4">
    <source>
        <dbReference type="WBParaSite" id="snap_masked-unitig_30253-processed-gene-0.1-mRNA-1"/>
    </source>
</evidence>
<keyword evidence="2" id="KW-0472">Membrane</keyword>
<dbReference type="Proteomes" id="UP000095280">
    <property type="component" value="Unplaced"/>
</dbReference>
<dbReference type="Pfam" id="PF05821">
    <property type="entry name" value="NDUF_B8"/>
    <property type="match status" value="1"/>
</dbReference>
<keyword evidence="2" id="KW-0812">Transmembrane</keyword>
<dbReference type="AlphaFoldDB" id="A0A1I8JN93"/>
<reference evidence="4" key="1">
    <citation type="submission" date="2016-11" db="UniProtKB">
        <authorList>
            <consortium name="WormBaseParasite"/>
        </authorList>
    </citation>
    <scope>IDENTIFICATION</scope>
</reference>
<feature type="transmembrane region" description="Helical" evidence="2">
    <location>
        <begin position="104"/>
        <end position="121"/>
    </location>
</feature>
<evidence type="ECO:0000256" key="1">
    <source>
        <dbReference type="SAM" id="MobiDB-lite"/>
    </source>
</evidence>
<keyword evidence="3" id="KW-1185">Reference proteome</keyword>
<feature type="region of interest" description="Disordered" evidence="1">
    <location>
        <begin position="1"/>
        <end position="22"/>
    </location>
</feature>
<name>A0A1I8JN93_9PLAT</name>